<dbReference type="AlphaFoldDB" id="A0A815CRK2"/>
<dbReference type="PANTHER" id="PTHR10903">
    <property type="entry name" value="GTPASE, IMAP FAMILY MEMBER-RELATED"/>
    <property type="match status" value="1"/>
</dbReference>
<dbReference type="Proteomes" id="UP000682733">
    <property type="component" value="Unassembled WGS sequence"/>
</dbReference>
<accession>A0A815CRK2</accession>
<reference evidence="5" key="1">
    <citation type="submission" date="2021-02" db="EMBL/GenBank/DDBJ databases">
        <authorList>
            <person name="Nowell W R."/>
        </authorList>
    </citation>
    <scope>NUCLEOTIDE SEQUENCE</scope>
</reference>
<dbReference type="EMBL" id="CAJOBA010091484">
    <property type="protein sequence ID" value="CAF4486478.1"/>
    <property type="molecule type" value="Genomic_DNA"/>
</dbReference>
<feature type="domain" description="AIG1-type G" evidence="4">
    <location>
        <begin position="1"/>
        <end position="153"/>
    </location>
</feature>
<dbReference type="GO" id="GO:0005525">
    <property type="term" value="F:GTP binding"/>
    <property type="evidence" value="ECO:0007669"/>
    <property type="project" value="UniProtKB-KW"/>
</dbReference>
<keyword evidence="2" id="KW-0547">Nucleotide-binding</keyword>
<evidence type="ECO:0000259" key="4">
    <source>
        <dbReference type="PROSITE" id="PS51720"/>
    </source>
</evidence>
<evidence type="ECO:0000256" key="1">
    <source>
        <dbReference type="ARBA" id="ARBA00008535"/>
    </source>
</evidence>
<name>A0A815CRK2_9BILA</name>
<evidence type="ECO:0000313" key="6">
    <source>
        <dbReference type="EMBL" id="CAF4089917.1"/>
    </source>
</evidence>
<protein>
    <recommendedName>
        <fullName evidence="4">AIG1-type G domain-containing protein</fullName>
    </recommendedName>
</protein>
<dbReference type="OrthoDB" id="431287at2759"/>
<dbReference type="Proteomes" id="UP000681722">
    <property type="component" value="Unassembled WGS sequence"/>
</dbReference>
<dbReference type="InterPro" id="IPR027417">
    <property type="entry name" value="P-loop_NTPase"/>
</dbReference>
<sequence>MGSVTQECQMGKREFEGRNLVVIDTPGLFDTDKDSFSVAYEISKAVGISAPGPHAFIIVIKASGSRYTREAEETVKLVHDIFGGDVVRYCIVVFTGEDNIHRDDSTATLDQWLAQSTDSVISLVQACNVVVWPLIRRRNQRNNLIIKCGSSCP</sequence>
<proteinExistence type="inferred from homology"/>
<keyword evidence="3" id="KW-0342">GTP-binding</keyword>
<dbReference type="InterPro" id="IPR045058">
    <property type="entry name" value="GIMA/IAN/Toc"/>
</dbReference>
<dbReference type="EMBL" id="CAJOBC010030944">
    <property type="protein sequence ID" value="CAF4089917.1"/>
    <property type="molecule type" value="Genomic_DNA"/>
</dbReference>
<dbReference type="SUPFAM" id="SSF52540">
    <property type="entry name" value="P-loop containing nucleoside triphosphate hydrolases"/>
    <property type="match status" value="1"/>
</dbReference>
<dbReference type="Proteomes" id="UP000663829">
    <property type="component" value="Unassembled WGS sequence"/>
</dbReference>
<comment type="similarity">
    <text evidence="1">Belongs to the TRAFAC class TrmE-Era-EngA-EngB-Septin-like GTPase superfamily. AIG1/Toc34/Toc159-like paraseptin GTPase family. IAN subfamily.</text>
</comment>
<dbReference type="PANTHER" id="PTHR10903:SF170">
    <property type="entry name" value="GTPASE IMAP FAMILY MEMBER 7"/>
    <property type="match status" value="1"/>
</dbReference>
<dbReference type="PROSITE" id="PS51720">
    <property type="entry name" value="G_AIG1"/>
    <property type="match status" value="1"/>
</dbReference>
<dbReference type="Gene3D" id="3.40.50.300">
    <property type="entry name" value="P-loop containing nucleotide triphosphate hydrolases"/>
    <property type="match status" value="1"/>
</dbReference>
<evidence type="ECO:0000313" key="7">
    <source>
        <dbReference type="EMBL" id="CAF4486478.1"/>
    </source>
</evidence>
<evidence type="ECO:0000313" key="5">
    <source>
        <dbReference type="EMBL" id="CAF1287415.1"/>
    </source>
</evidence>
<organism evidence="5 8">
    <name type="scientific">Didymodactylos carnosus</name>
    <dbReference type="NCBI Taxonomy" id="1234261"/>
    <lineage>
        <taxon>Eukaryota</taxon>
        <taxon>Metazoa</taxon>
        <taxon>Spiralia</taxon>
        <taxon>Gnathifera</taxon>
        <taxon>Rotifera</taxon>
        <taxon>Eurotatoria</taxon>
        <taxon>Bdelloidea</taxon>
        <taxon>Philodinida</taxon>
        <taxon>Philodinidae</taxon>
        <taxon>Didymodactylos</taxon>
    </lineage>
</organism>
<evidence type="ECO:0000313" key="8">
    <source>
        <dbReference type="Proteomes" id="UP000663829"/>
    </source>
</evidence>
<dbReference type="EMBL" id="CAJNOQ010011894">
    <property type="protein sequence ID" value="CAF1287415.1"/>
    <property type="molecule type" value="Genomic_DNA"/>
</dbReference>
<dbReference type="Pfam" id="PF04548">
    <property type="entry name" value="AIG1"/>
    <property type="match status" value="1"/>
</dbReference>
<evidence type="ECO:0000256" key="2">
    <source>
        <dbReference type="ARBA" id="ARBA00022741"/>
    </source>
</evidence>
<evidence type="ECO:0000256" key="3">
    <source>
        <dbReference type="ARBA" id="ARBA00023134"/>
    </source>
</evidence>
<comment type="caution">
    <text evidence="5">The sequence shown here is derived from an EMBL/GenBank/DDBJ whole genome shotgun (WGS) entry which is preliminary data.</text>
</comment>
<dbReference type="InterPro" id="IPR006703">
    <property type="entry name" value="G_AIG1"/>
</dbReference>
<keyword evidence="8" id="KW-1185">Reference proteome</keyword>
<gene>
    <name evidence="5" type="ORF">GPM918_LOCUS27860</name>
    <name evidence="6" type="ORF">SRO942_LOCUS28268</name>
    <name evidence="7" type="ORF">TMI583_LOCUS47374</name>
</gene>